<organism evidence="1 2">
    <name type="scientific">Rhizophagus irregularis</name>
    <dbReference type="NCBI Taxonomy" id="588596"/>
    <lineage>
        <taxon>Eukaryota</taxon>
        <taxon>Fungi</taxon>
        <taxon>Fungi incertae sedis</taxon>
        <taxon>Mucoromycota</taxon>
        <taxon>Glomeromycotina</taxon>
        <taxon>Glomeromycetes</taxon>
        <taxon>Glomerales</taxon>
        <taxon>Glomeraceae</taxon>
        <taxon>Rhizophagus</taxon>
    </lineage>
</organism>
<gene>
    <name evidence="1" type="ORF">RhiirC2_853965</name>
</gene>
<protein>
    <submittedName>
        <fullName evidence="1">Uncharacterized protein</fullName>
    </submittedName>
</protein>
<accession>A0A2N1MTE7</accession>
<dbReference type="EMBL" id="LLXL01001356">
    <property type="protein sequence ID" value="PKK64922.1"/>
    <property type="molecule type" value="Genomic_DNA"/>
</dbReference>
<proteinExistence type="predicted"/>
<evidence type="ECO:0000313" key="1">
    <source>
        <dbReference type="EMBL" id="PKK64922.1"/>
    </source>
</evidence>
<reference evidence="1 2" key="2">
    <citation type="submission" date="2017-10" db="EMBL/GenBank/DDBJ databases">
        <title>Extensive intraspecific genome diversity in a model arbuscular mycorrhizal fungus.</title>
        <authorList>
            <person name="Chen E.C.H."/>
            <person name="Morin E."/>
            <person name="Baudet D."/>
            <person name="Noel J."/>
            <person name="Ndikumana S."/>
            <person name="Charron P."/>
            <person name="St-Onge C."/>
            <person name="Giorgi J."/>
            <person name="Grigoriev I.V."/>
            <person name="Roux C."/>
            <person name="Martin F.M."/>
            <person name="Corradi N."/>
        </authorList>
    </citation>
    <scope>NUCLEOTIDE SEQUENCE [LARGE SCALE GENOMIC DNA]</scope>
    <source>
        <strain evidence="1 2">C2</strain>
    </source>
</reference>
<evidence type="ECO:0000313" key="2">
    <source>
        <dbReference type="Proteomes" id="UP000233469"/>
    </source>
</evidence>
<dbReference type="Proteomes" id="UP000233469">
    <property type="component" value="Unassembled WGS sequence"/>
</dbReference>
<comment type="caution">
    <text evidence="1">The sequence shown here is derived from an EMBL/GenBank/DDBJ whole genome shotgun (WGS) entry which is preliminary data.</text>
</comment>
<dbReference type="AlphaFoldDB" id="A0A2N1MTE7"/>
<name>A0A2N1MTE7_9GLOM</name>
<reference evidence="1 2" key="1">
    <citation type="submission" date="2016-04" db="EMBL/GenBank/DDBJ databases">
        <title>Genome analyses suggest a sexual origin of heterokaryosis in a supposedly ancient asexual fungus.</title>
        <authorList>
            <person name="Ropars J."/>
            <person name="Sedzielewska K."/>
            <person name="Noel J."/>
            <person name="Charron P."/>
            <person name="Farinelli L."/>
            <person name="Marton T."/>
            <person name="Kruger M."/>
            <person name="Pelin A."/>
            <person name="Brachmann A."/>
            <person name="Corradi N."/>
        </authorList>
    </citation>
    <scope>NUCLEOTIDE SEQUENCE [LARGE SCALE GENOMIC DNA]</scope>
    <source>
        <strain evidence="1 2">C2</strain>
    </source>
</reference>
<sequence length="161" mass="18280">MEIIETSTTVRPAANLTPDEKRGLLFDITCPLEISMEDFDENWWPLVSNIWTQWNSYKQANVENEAVKNYSPPAITVAVREYATELGLGTSVSKLKRKEVSNIKYKVCGPMESHLFCNSDSKSDISESISFLIEKIYTGNLDKSDQLVPVKISDISRHLIY</sequence>
<dbReference type="VEuPathDB" id="FungiDB:RhiirFUN_004033"/>